<reference evidence="3" key="1">
    <citation type="journal article" date="2010" name="PLoS Negl. Trop. Dis.">
        <title>The genome sequence of Trypanosoma brucei gambiense, causative agent of chronic human african trypanosomiasis.</title>
        <authorList>
            <person name="Jackson A.P."/>
            <person name="Sanders M."/>
            <person name="Berry A."/>
            <person name="McQuillan J."/>
            <person name="Aslett M.A."/>
            <person name="Quail M.A."/>
            <person name="Chukualim B."/>
            <person name="Capewell P."/>
            <person name="MacLeod A."/>
            <person name="Melville S.E."/>
            <person name="Gibson W."/>
            <person name="Barry J.D."/>
            <person name="Berriman M."/>
            <person name="Hertz-Fowler C."/>
        </authorList>
    </citation>
    <scope>NUCLEOTIDE SEQUENCE [LARGE SCALE GENOMIC DNA]</scope>
    <source>
        <strain evidence="3">MHOM/CI/86/DAL972</strain>
    </source>
</reference>
<proteinExistence type="predicted"/>
<accession>D0A8C9</accession>
<dbReference type="Proteomes" id="UP000002316">
    <property type="component" value="Chromosome 11"/>
</dbReference>
<dbReference type="RefSeq" id="XP_011780194.1">
    <property type="nucleotide sequence ID" value="XM_011781892.1"/>
</dbReference>
<keyword evidence="1" id="KW-0472">Membrane</keyword>
<dbReference type="EMBL" id="FN554974">
    <property type="protein sequence ID" value="CBH17930.1"/>
    <property type="molecule type" value="Genomic_DNA"/>
</dbReference>
<evidence type="ECO:0000313" key="2">
    <source>
        <dbReference type="EMBL" id="CBH17930.1"/>
    </source>
</evidence>
<feature type="transmembrane region" description="Helical" evidence="1">
    <location>
        <begin position="84"/>
        <end position="105"/>
    </location>
</feature>
<keyword evidence="1" id="KW-1133">Transmembrane helix</keyword>
<keyword evidence="1" id="KW-0812">Transmembrane</keyword>
<evidence type="ECO:0000313" key="3">
    <source>
        <dbReference type="Proteomes" id="UP000002316"/>
    </source>
</evidence>
<dbReference type="KEGG" id="tbg:TbgDal_XI10490"/>
<organism evidence="2 3">
    <name type="scientific">Trypanosoma brucei gambiense (strain MHOM/CI/86/DAL972)</name>
    <dbReference type="NCBI Taxonomy" id="679716"/>
    <lineage>
        <taxon>Eukaryota</taxon>
        <taxon>Discoba</taxon>
        <taxon>Euglenozoa</taxon>
        <taxon>Kinetoplastea</taxon>
        <taxon>Metakinetoplastina</taxon>
        <taxon>Trypanosomatida</taxon>
        <taxon>Trypanosomatidae</taxon>
        <taxon>Trypanosoma</taxon>
    </lineage>
</organism>
<dbReference type="GeneID" id="23866187"/>
<sequence>MVQQPSNKQNIYIYVHRYPPLPLYPHFSARSEIHVSVLNWHEEEGDTDEASYSVGCRITATRRVINLPTSLSLSHPHIISTQQIMGFTFLPAISSLFLSIQALSYHMGSV</sequence>
<gene>
    <name evidence="2" type="ORF">TbgDal_XI10490</name>
</gene>
<evidence type="ECO:0000256" key="1">
    <source>
        <dbReference type="SAM" id="Phobius"/>
    </source>
</evidence>
<name>D0A8C9_TRYB9</name>
<dbReference type="AlphaFoldDB" id="D0A8C9"/>
<protein>
    <submittedName>
        <fullName evidence="2">Uncharacterized protein</fullName>
    </submittedName>
</protein>